<proteinExistence type="predicted"/>
<organism evidence="1 2">
    <name type="scientific">Eumeta variegata</name>
    <name type="common">Bagworm moth</name>
    <name type="synonym">Eumeta japonica</name>
    <dbReference type="NCBI Taxonomy" id="151549"/>
    <lineage>
        <taxon>Eukaryota</taxon>
        <taxon>Metazoa</taxon>
        <taxon>Ecdysozoa</taxon>
        <taxon>Arthropoda</taxon>
        <taxon>Hexapoda</taxon>
        <taxon>Insecta</taxon>
        <taxon>Pterygota</taxon>
        <taxon>Neoptera</taxon>
        <taxon>Endopterygota</taxon>
        <taxon>Lepidoptera</taxon>
        <taxon>Glossata</taxon>
        <taxon>Ditrysia</taxon>
        <taxon>Tineoidea</taxon>
        <taxon>Psychidae</taxon>
        <taxon>Oiketicinae</taxon>
        <taxon>Eumeta</taxon>
    </lineage>
</organism>
<keyword evidence="2" id="KW-1185">Reference proteome</keyword>
<dbReference type="AlphaFoldDB" id="A0A4C1VEQ4"/>
<reference evidence="1 2" key="1">
    <citation type="journal article" date="2019" name="Commun. Biol.">
        <title>The bagworm genome reveals a unique fibroin gene that provides high tensile strength.</title>
        <authorList>
            <person name="Kono N."/>
            <person name="Nakamura H."/>
            <person name="Ohtoshi R."/>
            <person name="Tomita M."/>
            <person name="Numata K."/>
            <person name="Arakawa K."/>
        </authorList>
    </citation>
    <scope>NUCLEOTIDE SEQUENCE [LARGE SCALE GENOMIC DNA]</scope>
</reference>
<evidence type="ECO:0000313" key="2">
    <source>
        <dbReference type="Proteomes" id="UP000299102"/>
    </source>
</evidence>
<accession>A0A4C1VEQ4</accession>
<comment type="caution">
    <text evidence="1">The sequence shown here is derived from an EMBL/GenBank/DDBJ whole genome shotgun (WGS) entry which is preliminary data.</text>
</comment>
<evidence type="ECO:0000313" key="1">
    <source>
        <dbReference type="EMBL" id="GBP36434.1"/>
    </source>
</evidence>
<dbReference type="Proteomes" id="UP000299102">
    <property type="component" value="Unassembled WGS sequence"/>
</dbReference>
<protein>
    <submittedName>
        <fullName evidence="1">Uncharacterized protein</fullName>
    </submittedName>
</protein>
<gene>
    <name evidence="1" type="ORF">EVAR_88014_1</name>
</gene>
<dbReference type="EMBL" id="BGZK01000318">
    <property type="protein sequence ID" value="GBP36434.1"/>
    <property type="molecule type" value="Genomic_DNA"/>
</dbReference>
<name>A0A4C1VEQ4_EUMVA</name>
<sequence>MVQRGLGAAGVHCRTLRYANAFESKPLGELIDELESNKITRSVPREHIKPRLSCTFPSHRIGDIEGQIGM</sequence>